<evidence type="ECO:0000259" key="6">
    <source>
        <dbReference type="PROSITE" id="PS50977"/>
    </source>
</evidence>
<dbReference type="RefSeq" id="WP_003961179.1">
    <property type="nucleotide sequence ID" value="NZ_CM000913.1"/>
</dbReference>
<dbReference type="InterPro" id="IPR004111">
    <property type="entry name" value="Repressor_TetR_C"/>
</dbReference>
<evidence type="ECO:0000256" key="3">
    <source>
        <dbReference type="ARBA" id="ARBA00023163"/>
    </source>
</evidence>
<accession>E2PXM9</accession>
<keyword evidence="8" id="KW-1185">Reference proteome</keyword>
<dbReference type="STRING" id="1901.BB341_13345"/>
<evidence type="ECO:0000256" key="5">
    <source>
        <dbReference type="SAM" id="MobiDB-lite"/>
    </source>
</evidence>
<name>E2PXM9_STRCL</name>
<keyword evidence="1" id="KW-0805">Transcription regulation</keyword>
<dbReference type="PROSITE" id="PS50977">
    <property type="entry name" value="HTH_TETR_2"/>
    <property type="match status" value="1"/>
</dbReference>
<dbReference type="KEGG" id="sclf:BB341_13345"/>
<dbReference type="InterPro" id="IPR009057">
    <property type="entry name" value="Homeodomain-like_sf"/>
</dbReference>
<feature type="DNA-binding region" description="H-T-H motif" evidence="4">
    <location>
        <begin position="47"/>
        <end position="66"/>
    </location>
</feature>
<dbReference type="InterPro" id="IPR023772">
    <property type="entry name" value="DNA-bd_HTH_TetR-type_CS"/>
</dbReference>
<evidence type="ECO:0000313" key="7">
    <source>
        <dbReference type="EMBL" id="EFG08119.1"/>
    </source>
</evidence>
<feature type="region of interest" description="Disordered" evidence="5">
    <location>
        <begin position="1"/>
        <end position="25"/>
    </location>
</feature>
<evidence type="ECO:0000256" key="2">
    <source>
        <dbReference type="ARBA" id="ARBA00023125"/>
    </source>
</evidence>
<keyword evidence="2 4" id="KW-0238">DNA-binding</keyword>
<dbReference type="OrthoDB" id="3818006at2"/>
<dbReference type="Proteomes" id="UP000002357">
    <property type="component" value="Chromosome"/>
</dbReference>
<dbReference type="SUPFAM" id="SSF48498">
    <property type="entry name" value="Tetracyclin repressor-like, C-terminal domain"/>
    <property type="match status" value="1"/>
</dbReference>
<reference evidence="7 8" key="1">
    <citation type="journal article" date="2010" name="Genome Biol. Evol.">
        <title>The sequence of a 1.8-mb bacterial linear plasmid reveals a rich evolutionary reservoir of secondary metabolic pathways.</title>
        <authorList>
            <person name="Medema M.H."/>
            <person name="Trefzer A."/>
            <person name="Kovalchuk A."/>
            <person name="van den Berg M."/>
            <person name="Mueller U."/>
            <person name="Heijne W."/>
            <person name="Wu L."/>
            <person name="Alam M.T."/>
            <person name="Ronning C.M."/>
            <person name="Nierman W.C."/>
            <person name="Bovenberg R.A.L."/>
            <person name="Breitling R."/>
            <person name="Takano E."/>
        </authorList>
    </citation>
    <scope>NUCLEOTIDE SEQUENCE [LARGE SCALE GENOMIC DNA]</scope>
    <source>
        <strain evidence="8">ATCC 27064 / DSM 738 / JCM 4710 / NBRC 13307 / NCIMB 12785 / NRRL 3585 / VKM Ac-602</strain>
    </source>
</reference>
<dbReference type="InterPro" id="IPR036271">
    <property type="entry name" value="Tet_transcr_reg_TetR-rel_C_sf"/>
</dbReference>
<evidence type="ECO:0000313" key="8">
    <source>
        <dbReference type="Proteomes" id="UP000002357"/>
    </source>
</evidence>
<dbReference type="eggNOG" id="COG1309">
    <property type="taxonomic scope" value="Bacteria"/>
</dbReference>
<dbReference type="Gene3D" id="1.10.10.60">
    <property type="entry name" value="Homeodomain-like"/>
    <property type="match status" value="1"/>
</dbReference>
<proteinExistence type="predicted"/>
<evidence type="ECO:0000256" key="4">
    <source>
        <dbReference type="PROSITE-ProRule" id="PRU00335"/>
    </source>
</evidence>
<dbReference type="PROSITE" id="PS01081">
    <property type="entry name" value="HTH_TETR_1"/>
    <property type="match status" value="1"/>
</dbReference>
<protein>
    <submittedName>
        <fullName evidence="7">Transcriptional regulator, TetR family protein</fullName>
    </submittedName>
</protein>
<evidence type="ECO:0000256" key="1">
    <source>
        <dbReference type="ARBA" id="ARBA00023015"/>
    </source>
</evidence>
<organism evidence="7 8">
    <name type="scientific">Streptomyces clavuligerus</name>
    <dbReference type="NCBI Taxonomy" id="1901"/>
    <lineage>
        <taxon>Bacteria</taxon>
        <taxon>Bacillati</taxon>
        <taxon>Actinomycetota</taxon>
        <taxon>Actinomycetes</taxon>
        <taxon>Kitasatosporales</taxon>
        <taxon>Streptomycetaceae</taxon>
        <taxon>Streptomyces</taxon>
    </lineage>
</organism>
<dbReference type="InterPro" id="IPR001647">
    <property type="entry name" value="HTH_TetR"/>
</dbReference>
<dbReference type="SUPFAM" id="SSF46689">
    <property type="entry name" value="Homeodomain-like"/>
    <property type="match status" value="1"/>
</dbReference>
<keyword evidence="3" id="KW-0804">Transcription</keyword>
<feature type="domain" description="HTH tetR-type" evidence="6">
    <location>
        <begin position="24"/>
        <end position="84"/>
    </location>
</feature>
<dbReference type="Gene3D" id="1.10.357.10">
    <property type="entry name" value="Tetracycline Repressor, domain 2"/>
    <property type="match status" value="1"/>
</dbReference>
<dbReference type="Pfam" id="PF02909">
    <property type="entry name" value="TetR_C_1"/>
    <property type="match status" value="1"/>
</dbReference>
<dbReference type="GO" id="GO:0045892">
    <property type="term" value="P:negative regulation of DNA-templated transcription"/>
    <property type="evidence" value="ECO:0007669"/>
    <property type="project" value="InterPro"/>
</dbReference>
<dbReference type="Pfam" id="PF00440">
    <property type="entry name" value="TetR_N"/>
    <property type="match status" value="1"/>
</dbReference>
<dbReference type="GO" id="GO:0003677">
    <property type="term" value="F:DNA binding"/>
    <property type="evidence" value="ECO:0007669"/>
    <property type="project" value="UniProtKB-UniRule"/>
</dbReference>
<sequence length="245" mass="26867">MTAKEQAFPSVWARPQRQRREQPSLSREQIVAESIALLDEEGLDALSMRKLGTRLNAGATSMYSHVSSKDELIELTVDEIYREIEIPPLTTPDDWRAAAWTSAHSLRTAVLRHPWIASVLGEVSGASLGPNMLRMSEGLLTLFEEGGFDPDGANTALGTLFAYVLGQTTSEAAWLTKLARSGQSEEEWMARMLPAAEAAVRPFPRLRGQFEARMDAASQQIRGSDFDLGLDVVLDGLAALRARAV</sequence>
<dbReference type="AlphaFoldDB" id="E2PXM9"/>
<dbReference type="GeneID" id="93730418"/>
<dbReference type="EMBL" id="CM000913">
    <property type="protein sequence ID" value="EFG08119.1"/>
    <property type="molecule type" value="Genomic_DNA"/>
</dbReference>
<gene>
    <name evidence="7" type="ORF">SCLAV_3048</name>
</gene>